<keyword evidence="1" id="KW-0472">Membrane</keyword>
<evidence type="ECO:0000313" key="2">
    <source>
        <dbReference type="EMBL" id="HEU98128.1"/>
    </source>
</evidence>
<evidence type="ECO:0000256" key="1">
    <source>
        <dbReference type="SAM" id="Phobius"/>
    </source>
</evidence>
<proteinExistence type="predicted"/>
<dbReference type="EMBL" id="DSFE01000097">
    <property type="protein sequence ID" value="HEU98128.1"/>
    <property type="molecule type" value="Genomic_DNA"/>
</dbReference>
<dbReference type="Proteomes" id="UP000885664">
    <property type="component" value="Unassembled WGS sequence"/>
</dbReference>
<organism evidence="2">
    <name type="scientific">Fervidicoccus fontis</name>
    <dbReference type="NCBI Taxonomy" id="683846"/>
    <lineage>
        <taxon>Archaea</taxon>
        <taxon>Thermoproteota</taxon>
        <taxon>Thermoprotei</taxon>
        <taxon>Fervidicoccales</taxon>
        <taxon>Fervidicoccaceae</taxon>
        <taxon>Fervidicoccus</taxon>
    </lineage>
</organism>
<dbReference type="SUPFAM" id="SSF46785">
    <property type="entry name" value="Winged helix' DNA-binding domain"/>
    <property type="match status" value="1"/>
</dbReference>
<keyword evidence="1" id="KW-0812">Transmembrane</keyword>
<name>A0A7C2UJX7_9CREN</name>
<dbReference type="Gene3D" id="1.10.10.10">
    <property type="entry name" value="Winged helix-like DNA-binding domain superfamily/Winged helix DNA-binding domain"/>
    <property type="match status" value="1"/>
</dbReference>
<feature type="transmembrane region" description="Helical" evidence="1">
    <location>
        <begin position="231"/>
        <end position="248"/>
    </location>
</feature>
<accession>A0A7C2UJX7</accession>
<keyword evidence="1" id="KW-1133">Transmembrane helix</keyword>
<dbReference type="InterPro" id="IPR036390">
    <property type="entry name" value="WH_DNA-bd_sf"/>
</dbReference>
<reference evidence="2" key="1">
    <citation type="journal article" date="2020" name="mSystems">
        <title>Genome- and Community-Level Interaction Insights into Carbon Utilization and Element Cycling Functions of Hydrothermarchaeota in Hydrothermal Sediment.</title>
        <authorList>
            <person name="Zhou Z."/>
            <person name="Liu Y."/>
            <person name="Xu W."/>
            <person name="Pan J."/>
            <person name="Luo Z.H."/>
            <person name="Li M."/>
        </authorList>
    </citation>
    <scope>NUCLEOTIDE SEQUENCE [LARGE SCALE GENOMIC DNA]</scope>
    <source>
        <strain evidence="2">SpSt-1259</strain>
    </source>
</reference>
<feature type="transmembrane region" description="Helical" evidence="1">
    <location>
        <begin position="254"/>
        <end position="273"/>
    </location>
</feature>
<sequence length="275" mass="32243">MNRKLSLLRELDETIDFSKSTIQIEIMFVFMISKEKMTPSKLVELLDERRKAVLDALRKMQLKGIIKKEGEEDGEPVYALTETGEEYSKKLMEVLGLKEGDHHSSGGEVEPNREKIAVLKRMIGLYHIYNAIVYLANTPENKMDLHKLSSLVGLSPERMKSYLDAYSRPPIRVFRRSSSPVSRLTFYKLEKEGWNIYYRSPHYLQLKEDPISRVRMKVRIKLWRFKRQREMLLLVFFPIKLFFSFISLKLLSAMFAFATFTFLSIIELLIALFSP</sequence>
<dbReference type="InterPro" id="IPR036388">
    <property type="entry name" value="WH-like_DNA-bd_sf"/>
</dbReference>
<comment type="caution">
    <text evidence="2">The sequence shown here is derived from an EMBL/GenBank/DDBJ whole genome shotgun (WGS) entry which is preliminary data.</text>
</comment>
<dbReference type="AlphaFoldDB" id="A0A7C2UJX7"/>
<protein>
    <submittedName>
        <fullName evidence="2">Uncharacterized protein</fullName>
    </submittedName>
</protein>
<gene>
    <name evidence="2" type="ORF">ENO36_04680</name>
</gene>